<dbReference type="Gene3D" id="3.10.450.50">
    <property type="match status" value="1"/>
</dbReference>
<dbReference type="EMBL" id="BOPF01000005">
    <property type="protein sequence ID" value="GIJ44867.1"/>
    <property type="molecule type" value="Genomic_DNA"/>
</dbReference>
<evidence type="ECO:0000313" key="3">
    <source>
        <dbReference type="Proteomes" id="UP000619260"/>
    </source>
</evidence>
<dbReference type="InterPro" id="IPR037401">
    <property type="entry name" value="SnoaL-like"/>
</dbReference>
<dbReference type="RefSeq" id="WP_203898437.1">
    <property type="nucleotide sequence ID" value="NZ_BOPF01000005.1"/>
</dbReference>
<protein>
    <recommendedName>
        <fullName evidence="1">SnoaL-like domain-containing protein</fullName>
    </recommendedName>
</protein>
<dbReference type="AlphaFoldDB" id="A0A8J3YI61"/>
<sequence>MHTSTVEIALRWHAAAGSGDAETLRALSAPDIEIVGPRGTAHGTQALDDWLHRAGLIWTALRTFEGPNGAVVVESEAVWQADPATATVVASHFTVHSGRVVRFARHADVAHALRAADIAP</sequence>
<name>A0A8J3YI61_9ACTN</name>
<dbReference type="Pfam" id="PF12680">
    <property type="entry name" value="SnoaL_2"/>
    <property type="match status" value="1"/>
</dbReference>
<reference evidence="2" key="1">
    <citation type="submission" date="2021-01" db="EMBL/GenBank/DDBJ databases">
        <title>Whole genome shotgun sequence of Virgisporangium aliadipatigenens NBRC 105644.</title>
        <authorList>
            <person name="Komaki H."/>
            <person name="Tamura T."/>
        </authorList>
    </citation>
    <scope>NUCLEOTIDE SEQUENCE</scope>
    <source>
        <strain evidence="2">NBRC 105644</strain>
    </source>
</reference>
<proteinExistence type="predicted"/>
<feature type="domain" description="SnoaL-like" evidence="1">
    <location>
        <begin position="11"/>
        <end position="102"/>
    </location>
</feature>
<organism evidence="2 3">
    <name type="scientific">Virgisporangium aliadipatigenens</name>
    <dbReference type="NCBI Taxonomy" id="741659"/>
    <lineage>
        <taxon>Bacteria</taxon>
        <taxon>Bacillati</taxon>
        <taxon>Actinomycetota</taxon>
        <taxon>Actinomycetes</taxon>
        <taxon>Micromonosporales</taxon>
        <taxon>Micromonosporaceae</taxon>
        <taxon>Virgisporangium</taxon>
    </lineage>
</organism>
<accession>A0A8J3YI61</accession>
<keyword evidence="3" id="KW-1185">Reference proteome</keyword>
<gene>
    <name evidence="2" type="ORF">Val02_17530</name>
</gene>
<dbReference type="Proteomes" id="UP000619260">
    <property type="component" value="Unassembled WGS sequence"/>
</dbReference>
<dbReference type="InterPro" id="IPR032710">
    <property type="entry name" value="NTF2-like_dom_sf"/>
</dbReference>
<comment type="caution">
    <text evidence="2">The sequence shown here is derived from an EMBL/GenBank/DDBJ whole genome shotgun (WGS) entry which is preliminary data.</text>
</comment>
<dbReference type="SUPFAM" id="SSF54427">
    <property type="entry name" value="NTF2-like"/>
    <property type="match status" value="1"/>
</dbReference>
<evidence type="ECO:0000259" key="1">
    <source>
        <dbReference type="Pfam" id="PF12680"/>
    </source>
</evidence>
<evidence type="ECO:0000313" key="2">
    <source>
        <dbReference type="EMBL" id="GIJ44867.1"/>
    </source>
</evidence>